<evidence type="ECO:0000256" key="4">
    <source>
        <dbReference type="ARBA" id="ARBA00022755"/>
    </source>
</evidence>
<keyword evidence="7 11" id="KW-0560">Oxidoreductase</keyword>
<dbReference type="InterPro" id="IPR046346">
    <property type="entry name" value="Aminoacid_DH-like_N_sf"/>
</dbReference>
<evidence type="ECO:0000256" key="8">
    <source>
        <dbReference type="ARBA" id="ARBA00023102"/>
    </source>
</evidence>
<comment type="catalytic activity">
    <reaction evidence="11">
        <text>(6R)-5,10-methylene-5,6,7,8-tetrahydrofolate + NADP(+) = (6R)-5,10-methenyltetrahydrofolate + NADPH</text>
        <dbReference type="Rhea" id="RHEA:22812"/>
        <dbReference type="ChEBI" id="CHEBI:15636"/>
        <dbReference type="ChEBI" id="CHEBI:57455"/>
        <dbReference type="ChEBI" id="CHEBI:57783"/>
        <dbReference type="ChEBI" id="CHEBI:58349"/>
        <dbReference type="EC" id="1.5.1.5"/>
    </reaction>
</comment>
<dbReference type="InterPro" id="IPR020631">
    <property type="entry name" value="THF_DH/CycHdrlase_NAD-bd_dom"/>
</dbReference>
<comment type="function">
    <text evidence="11">Catalyzes the oxidation of 5,10-methylenetetrahydrofolate to 5,10-methenyltetrahydrofolate and then the hydrolysis of 5,10-methenyltetrahydrofolate to 10-formyltetrahydrofolate.</text>
</comment>
<dbReference type="InterPro" id="IPR000672">
    <property type="entry name" value="THF_DH/CycHdrlase"/>
</dbReference>
<organism evidence="14 15">
    <name type="scientific">Helicobacter gastrocanis</name>
    <dbReference type="NCBI Taxonomy" id="2849641"/>
    <lineage>
        <taxon>Bacteria</taxon>
        <taxon>Pseudomonadati</taxon>
        <taxon>Campylobacterota</taxon>
        <taxon>Epsilonproteobacteria</taxon>
        <taxon>Campylobacterales</taxon>
        <taxon>Helicobacteraceae</taxon>
        <taxon>Helicobacter</taxon>
    </lineage>
</organism>
<dbReference type="Gene3D" id="3.40.50.720">
    <property type="entry name" value="NAD(P)-binding Rossmann-like Domain"/>
    <property type="match status" value="1"/>
</dbReference>
<evidence type="ECO:0000313" key="14">
    <source>
        <dbReference type="EMBL" id="BCZ16947.1"/>
    </source>
</evidence>
<accession>A0ABM7S8U3</accession>
<dbReference type="Gene3D" id="3.40.50.10860">
    <property type="entry name" value="Leucine Dehydrogenase, chain A, domain 1"/>
    <property type="match status" value="1"/>
</dbReference>
<evidence type="ECO:0000259" key="12">
    <source>
        <dbReference type="Pfam" id="PF00763"/>
    </source>
</evidence>
<comment type="subunit">
    <text evidence="11">Homodimer.</text>
</comment>
<comment type="similarity">
    <text evidence="11">Belongs to the tetrahydrofolate dehydrogenase/cyclohydrolase family.</text>
</comment>
<dbReference type="EC" id="3.5.4.9" evidence="11"/>
<comment type="catalytic activity">
    <reaction evidence="11">
        <text>(6R)-5,10-methenyltetrahydrofolate + H2O = (6R)-10-formyltetrahydrofolate + H(+)</text>
        <dbReference type="Rhea" id="RHEA:23700"/>
        <dbReference type="ChEBI" id="CHEBI:15377"/>
        <dbReference type="ChEBI" id="CHEBI:15378"/>
        <dbReference type="ChEBI" id="CHEBI:57455"/>
        <dbReference type="ChEBI" id="CHEBI:195366"/>
        <dbReference type="EC" id="3.5.4.9"/>
    </reaction>
</comment>
<evidence type="ECO:0000256" key="10">
    <source>
        <dbReference type="ARBA" id="ARBA00023268"/>
    </source>
</evidence>
<dbReference type="PRINTS" id="PR00085">
    <property type="entry name" value="THFDHDRGNASE"/>
</dbReference>
<keyword evidence="6 11" id="KW-0521">NADP</keyword>
<keyword evidence="2 11" id="KW-0554">One-carbon metabolism</keyword>
<dbReference type="PANTHER" id="PTHR48099:SF5">
    <property type="entry name" value="C-1-TETRAHYDROFOLATE SYNTHASE, CYTOPLASMIC"/>
    <property type="match status" value="1"/>
</dbReference>
<dbReference type="EMBL" id="AP024814">
    <property type="protein sequence ID" value="BCZ16947.1"/>
    <property type="molecule type" value="Genomic_DNA"/>
</dbReference>
<sequence>MVLLDGYTLARLKEEALRHEVQALQQTLRFCPKLVVVLVGTDNASVLYVNMKAKACARVGITCVLEHLSEHTTQEELLSLLDTHNHDTSVHGILVQLPLPKHIDTRRVIEAIDPSKDVDGFHPLNVGRVYSNSLYTGFLPATAMGVMQLLEHYHIEVKGRDVVIVGASNIIGKPLASLMLNAGASISLCHILTKDVGFYTKNADIVCIGVGQPKLLKADMVKEGAVVVDIGINKVEGKVVGDADFEGLKDKVSFITPVPRGVGPMTISCLLQNTLHAAKGCA</sequence>
<evidence type="ECO:0000256" key="11">
    <source>
        <dbReference type="HAMAP-Rule" id="MF_01576"/>
    </source>
</evidence>
<feature type="binding site" evidence="11">
    <location>
        <position position="191"/>
    </location>
    <ligand>
        <name>NADP(+)</name>
        <dbReference type="ChEBI" id="CHEBI:58349"/>
    </ligand>
</feature>
<evidence type="ECO:0000256" key="7">
    <source>
        <dbReference type="ARBA" id="ARBA00023002"/>
    </source>
</evidence>
<dbReference type="RefSeq" id="WP_221279903.1">
    <property type="nucleotide sequence ID" value="NZ_AP024814.1"/>
</dbReference>
<reference evidence="14 15" key="1">
    <citation type="submission" date="2021-07" db="EMBL/GenBank/DDBJ databases">
        <title>Novel Helicobacter sp. Isolated from a dog.</title>
        <authorList>
            <person name="Rimbara E."/>
            <person name="Suzuki M."/>
        </authorList>
    </citation>
    <scope>NUCLEOTIDE SEQUENCE [LARGE SCALE GENOMIC DNA]</scope>
    <source>
        <strain evidence="15">NHP19-003</strain>
    </source>
</reference>
<evidence type="ECO:0000256" key="5">
    <source>
        <dbReference type="ARBA" id="ARBA00022801"/>
    </source>
</evidence>
<keyword evidence="4 11" id="KW-0658">Purine biosynthesis</keyword>
<dbReference type="EC" id="1.5.1.5" evidence="11"/>
<evidence type="ECO:0000256" key="6">
    <source>
        <dbReference type="ARBA" id="ARBA00022857"/>
    </source>
</evidence>
<dbReference type="PANTHER" id="PTHR48099">
    <property type="entry name" value="C-1-TETRAHYDROFOLATE SYNTHASE, CYTOPLASMIC-RELATED"/>
    <property type="match status" value="1"/>
</dbReference>
<keyword evidence="10 11" id="KW-0511">Multifunctional enzyme</keyword>
<dbReference type="HAMAP" id="MF_01576">
    <property type="entry name" value="THF_DHG_CYH"/>
    <property type="match status" value="1"/>
</dbReference>
<keyword evidence="15" id="KW-1185">Reference proteome</keyword>
<keyword evidence="5 11" id="KW-0378">Hydrolase</keyword>
<evidence type="ECO:0000256" key="1">
    <source>
        <dbReference type="ARBA" id="ARBA00004777"/>
    </source>
</evidence>
<keyword evidence="3 11" id="KW-0028">Amino-acid biosynthesis</keyword>
<feature type="binding site" evidence="11">
    <location>
        <position position="232"/>
    </location>
    <ligand>
        <name>NADP(+)</name>
        <dbReference type="ChEBI" id="CHEBI:58349"/>
    </ligand>
</feature>
<keyword evidence="8 11" id="KW-0368">Histidine biosynthesis</keyword>
<dbReference type="SUPFAM" id="SSF51735">
    <property type="entry name" value="NAD(P)-binding Rossmann-fold domains"/>
    <property type="match status" value="1"/>
</dbReference>
<comment type="pathway">
    <text evidence="1 11">One-carbon metabolism; tetrahydrofolate interconversion.</text>
</comment>
<gene>
    <name evidence="11 14" type="primary">folD</name>
    <name evidence="14" type="ORF">NHP190003_02290</name>
</gene>
<name>A0ABM7S8U3_9HELI</name>
<evidence type="ECO:0000256" key="3">
    <source>
        <dbReference type="ARBA" id="ARBA00022605"/>
    </source>
</evidence>
<feature type="binding site" evidence="11">
    <location>
        <begin position="166"/>
        <end position="168"/>
    </location>
    <ligand>
        <name>NADP(+)</name>
        <dbReference type="ChEBI" id="CHEBI:58349"/>
    </ligand>
</feature>
<proteinExistence type="inferred from homology"/>
<dbReference type="Pfam" id="PF02882">
    <property type="entry name" value="THF_DHG_CYH_C"/>
    <property type="match status" value="1"/>
</dbReference>
<evidence type="ECO:0000259" key="13">
    <source>
        <dbReference type="Pfam" id="PF02882"/>
    </source>
</evidence>
<dbReference type="InterPro" id="IPR020630">
    <property type="entry name" value="THF_DH/CycHdrlase_cat_dom"/>
</dbReference>
<dbReference type="InterPro" id="IPR036291">
    <property type="entry name" value="NAD(P)-bd_dom_sf"/>
</dbReference>
<feature type="domain" description="Tetrahydrofolate dehydrogenase/cyclohydrolase catalytic" evidence="12">
    <location>
        <begin position="4"/>
        <end position="119"/>
    </location>
</feature>
<evidence type="ECO:0000313" key="15">
    <source>
        <dbReference type="Proteomes" id="UP000826775"/>
    </source>
</evidence>
<feature type="domain" description="Tetrahydrofolate dehydrogenase/cyclohydrolase NAD(P)-binding" evidence="13">
    <location>
        <begin position="140"/>
        <end position="279"/>
    </location>
</feature>
<dbReference type="NCBIfam" id="NF010787">
    <property type="entry name" value="PRK14191.1"/>
    <property type="match status" value="1"/>
</dbReference>
<dbReference type="Proteomes" id="UP000826775">
    <property type="component" value="Chromosome"/>
</dbReference>
<dbReference type="SUPFAM" id="SSF53223">
    <property type="entry name" value="Aminoacid dehydrogenase-like, N-terminal domain"/>
    <property type="match status" value="1"/>
</dbReference>
<protein>
    <recommendedName>
        <fullName evidence="11">Bifunctional protein FolD</fullName>
    </recommendedName>
    <domain>
        <recommendedName>
            <fullName evidence="11">Methylenetetrahydrofolate dehydrogenase</fullName>
            <ecNumber evidence="11">1.5.1.5</ecNumber>
        </recommendedName>
    </domain>
    <domain>
        <recommendedName>
            <fullName evidence="11">Methenyltetrahydrofolate cyclohydrolase</fullName>
            <ecNumber evidence="11">3.5.4.9</ecNumber>
        </recommendedName>
    </domain>
</protein>
<evidence type="ECO:0000256" key="9">
    <source>
        <dbReference type="ARBA" id="ARBA00023167"/>
    </source>
</evidence>
<evidence type="ECO:0000256" key="2">
    <source>
        <dbReference type="ARBA" id="ARBA00022563"/>
    </source>
</evidence>
<dbReference type="CDD" id="cd01080">
    <property type="entry name" value="NAD_bind_m-THF_DH_Cyclohyd"/>
    <property type="match status" value="1"/>
</dbReference>
<keyword evidence="9 11" id="KW-0486">Methionine biosynthesis</keyword>
<dbReference type="Pfam" id="PF00763">
    <property type="entry name" value="THF_DHG_CYH"/>
    <property type="match status" value="1"/>
</dbReference>